<organism evidence="3 4">
    <name type="scientific">Stakelama saccharophila</name>
    <dbReference type="NCBI Taxonomy" id="3075605"/>
    <lineage>
        <taxon>Bacteria</taxon>
        <taxon>Pseudomonadati</taxon>
        <taxon>Pseudomonadota</taxon>
        <taxon>Alphaproteobacteria</taxon>
        <taxon>Sphingomonadales</taxon>
        <taxon>Sphingomonadaceae</taxon>
        <taxon>Stakelama</taxon>
    </lineage>
</organism>
<keyword evidence="1" id="KW-1133">Transmembrane helix</keyword>
<keyword evidence="1" id="KW-0472">Membrane</keyword>
<evidence type="ECO:0000256" key="1">
    <source>
        <dbReference type="SAM" id="Phobius"/>
    </source>
</evidence>
<keyword evidence="3" id="KW-0407">Ion channel</keyword>
<dbReference type="GO" id="GO:0034220">
    <property type="term" value="P:monoatomic ion transmembrane transport"/>
    <property type="evidence" value="ECO:0007669"/>
    <property type="project" value="UniProtKB-KW"/>
</dbReference>
<dbReference type="InterPro" id="IPR013099">
    <property type="entry name" value="K_chnl_dom"/>
</dbReference>
<accession>A0ABZ0B7V3</accession>
<feature type="transmembrane region" description="Helical" evidence="1">
    <location>
        <begin position="6"/>
        <end position="30"/>
    </location>
</feature>
<evidence type="ECO:0000313" key="3">
    <source>
        <dbReference type="EMBL" id="WNO53512.1"/>
    </source>
</evidence>
<keyword evidence="3" id="KW-0406">Ion transport</keyword>
<dbReference type="EMBL" id="CP135076">
    <property type="protein sequence ID" value="WNO53512.1"/>
    <property type="molecule type" value="Genomic_DNA"/>
</dbReference>
<feature type="domain" description="Potassium channel" evidence="2">
    <location>
        <begin position="60"/>
        <end position="131"/>
    </location>
</feature>
<reference evidence="3 4" key="1">
    <citation type="submission" date="2023-09" db="EMBL/GenBank/DDBJ databases">
        <authorList>
            <person name="Rey-Velasco X."/>
        </authorList>
    </citation>
    <scope>NUCLEOTIDE SEQUENCE [LARGE SCALE GENOMIC DNA]</scope>
    <source>
        <strain evidence="3 4">W311</strain>
    </source>
</reference>
<dbReference type="RefSeq" id="WP_133494292.1">
    <property type="nucleotide sequence ID" value="NZ_CP135076.1"/>
</dbReference>
<evidence type="ECO:0000313" key="4">
    <source>
        <dbReference type="Proteomes" id="UP001302249"/>
    </source>
</evidence>
<feature type="transmembrane region" description="Helical" evidence="1">
    <location>
        <begin position="108"/>
        <end position="129"/>
    </location>
</feature>
<feature type="transmembrane region" description="Helical" evidence="1">
    <location>
        <begin position="42"/>
        <end position="64"/>
    </location>
</feature>
<name>A0ABZ0B7V3_9SPHN</name>
<gene>
    <name evidence="3" type="ORF">RPR59_13875</name>
</gene>
<protein>
    <submittedName>
        <fullName evidence="3">Potassium channel family protein</fullName>
    </submittedName>
</protein>
<dbReference type="Proteomes" id="UP001302249">
    <property type="component" value="Chromosome"/>
</dbReference>
<dbReference type="SUPFAM" id="SSF81324">
    <property type="entry name" value="Voltage-gated potassium channels"/>
    <property type="match status" value="1"/>
</dbReference>
<evidence type="ECO:0000259" key="2">
    <source>
        <dbReference type="Pfam" id="PF07885"/>
    </source>
</evidence>
<keyword evidence="1" id="KW-0812">Transmembrane</keyword>
<dbReference type="Pfam" id="PF07885">
    <property type="entry name" value="Ion_trans_2"/>
    <property type="match status" value="1"/>
</dbReference>
<sequence>MLSTIILTFAIFAIVCAVHIGGIAGTARHIRRISGHGRRTACLLPLLLALHLAGAALFAIGFYFGGLLGLGALSGSSPPDAMDQFYFSLINMTTLGLGDVYPVGHLRFLAGVESLTGFLLLSCSASYVFQSMHHGVEER</sequence>
<dbReference type="Gene3D" id="1.10.287.70">
    <property type="match status" value="1"/>
</dbReference>
<keyword evidence="4" id="KW-1185">Reference proteome</keyword>
<keyword evidence="3" id="KW-0813">Transport</keyword>
<proteinExistence type="predicted"/>